<reference evidence="1 2" key="1">
    <citation type="journal article" date="2017" name="BMC Genomics">
        <title>Genome sequencing of 39 Akkermansia muciniphila isolates reveals its population structure, genomic and functional diverisity, and global distribution in mammalian gut microbiotas.</title>
        <authorList>
            <person name="Guo X."/>
            <person name="Li S."/>
            <person name="Zhang J."/>
            <person name="Wu F."/>
            <person name="Li X."/>
            <person name="Wu D."/>
            <person name="Zhang M."/>
            <person name="Ou Z."/>
            <person name="Jie Z."/>
            <person name="Yan Q."/>
            <person name="Li P."/>
            <person name="Yi J."/>
            <person name="Peng Y."/>
        </authorList>
    </citation>
    <scope>NUCLEOTIDE SEQUENCE [LARGE SCALE GENOMIC DNA]</scope>
    <source>
        <strain evidence="1 2">GP43</strain>
    </source>
</reference>
<dbReference type="InterPro" id="IPR021229">
    <property type="entry name" value="DUF2800"/>
</dbReference>
<gene>
    <name evidence="1" type="ORF">CXU09_11825</name>
</gene>
<evidence type="ECO:0000313" key="2">
    <source>
        <dbReference type="Proteomes" id="UP000235914"/>
    </source>
</evidence>
<dbReference type="Proteomes" id="UP000235914">
    <property type="component" value="Unassembled WGS sequence"/>
</dbReference>
<dbReference type="AlphaFoldDB" id="A0AAP8NJ54"/>
<name>A0AAP8NJ54_9BACT</name>
<dbReference type="Gene3D" id="3.90.320.10">
    <property type="match status" value="1"/>
</dbReference>
<dbReference type="RefSeq" id="WP_102736186.1">
    <property type="nucleotide sequence ID" value="NZ_PJLA01000001.1"/>
</dbReference>
<dbReference type="EMBL" id="PJKN01000008">
    <property type="protein sequence ID" value="PNC53376.1"/>
    <property type="molecule type" value="Genomic_DNA"/>
</dbReference>
<dbReference type="InterPro" id="IPR011604">
    <property type="entry name" value="PDDEXK-like_dom_sf"/>
</dbReference>
<protein>
    <recommendedName>
        <fullName evidence="3">DUF2800 domain-containing protein</fullName>
    </recommendedName>
</protein>
<dbReference type="Pfam" id="PF10926">
    <property type="entry name" value="DUF2800"/>
    <property type="match status" value="1"/>
</dbReference>
<accession>A0AAP8NJ54</accession>
<sequence>MKTTLINKDSRMGRPSASGIFRLAQCPGSWLAESKCPPEEESEDAATGTYLHDCMEHNRTPDDPEQAELIEFCFQVEGELVEDIFDEEASNLTIIREERMFATDEDGNVIFSGKPDKVYYSPLKDIALILDYKFGRLAVDPVEQNRQLAALAVLLRYKLGSCPSTIFAGIIQPYVSRRKPQLVKFLPEHLDGAERYLRKIIADAEVPNAPLRPDEKACRYCRAKTACPAVKMALVNVTSGDLVASWEQWSPEKRREAYDLAQLAKKWAASVEAKVKADLKAELEIPGLCLTSGKKAFTVTDPAAAFNVLHELFPDRIGAAAFTSCCKVGITELDKLVHSVRKLQGIQTTVDESKKWLRKTLARCASTKVSEGSVKEIGGGTA</sequence>
<organism evidence="1 2">
    <name type="scientific">Akkermansia muciniphila</name>
    <dbReference type="NCBI Taxonomy" id="239935"/>
    <lineage>
        <taxon>Bacteria</taxon>
        <taxon>Pseudomonadati</taxon>
        <taxon>Verrucomicrobiota</taxon>
        <taxon>Verrucomicrobiia</taxon>
        <taxon>Verrucomicrobiales</taxon>
        <taxon>Akkermansiaceae</taxon>
        <taxon>Akkermansia</taxon>
    </lineage>
</organism>
<evidence type="ECO:0008006" key="3">
    <source>
        <dbReference type="Google" id="ProtNLM"/>
    </source>
</evidence>
<evidence type="ECO:0000313" key="1">
    <source>
        <dbReference type="EMBL" id="PNC53376.1"/>
    </source>
</evidence>
<proteinExistence type="predicted"/>
<comment type="caution">
    <text evidence="1">The sequence shown here is derived from an EMBL/GenBank/DDBJ whole genome shotgun (WGS) entry which is preliminary data.</text>
</comment>